<protein>
    <submittedName>
        <fullName evidence="2">Uncharacterized protein</fullName>
    </submittedName>
</protein>
<dbReference type="HOGENOM" id="CLU_3264902_0_0_9"/>
<dbReference type="Proteomes" id="UP000016511">
    <property type="component" value="Unassembled WGS sequence"/>
</dbReference>
<name>U1X1Q9_ANEAE</name>
<feature type="transmembrane region" description="Helical" evidence="1">
    <location>
        <begin position="12"/>
        <end position="40"/>
    </location>
</feature>
<evidence type="ECO:0000313" key="2">
    <source>
        <dbReference type="EMBL" id="ERI08463.1"/>
    </source>
</evidence>
<keyword evidence="1" id="KW-0472">Membrane</keyword>
<dbReference type="EMBL" id="AWSJ01000205">
    <property type="protein sequence ID" value="ERI08463.1"/>
    <property type="molecule type" value="Genomic_DNA"/>
</dbReference>
<proteinExistence type="predicted"/>
<keyword evidence="3" id="KW-1185">Reference proteome</keyword>
<sequence length="41" mass="5073">MKFFSCYNKPPLIVFMYSTSVHLHFAIIHYFPFFICKIFFF</sequence>
<dbReference type="STRING" id="649747.HMPREF0083_03449"/>
<gene>
    <name evidence="2" type="ORF">HMPREF0083_03449</name>
</gene>
<evidence type="ECO:0000313" key="3">
    <source>
        <dbReference type="Proteomes" id="UP000016511"/>
    </source>
</evidence>
<evidence type="ECO:0000256" key="1">
    <source>
        <dbReference type="SAM" id="Phobius"/>
    </source>
</evidence>
<dbReference type="AlphaFoldDB" id="U1X1Q9"/>
<reference evidence="2 3" key="1">
    <citation type="submission" date="2013-08" db="EMBL/GenBank/DDBJ databases">
        <authorList>
            <person name="Weinstock G."/>
            <person name="Sodergren E."/>
            <person name="Wylie T."/>
            <person name="Fulton L."/>
            <person name="Fulton R."/>
            <person name="Fronick C."/>
            <person name="O'Laughlin M."/>
            <person name="Godfrey J."/>
            <person name="Miner T."/>
            <person name="Herter B."/>
            <person name="Appelbaum E."/>
            <person name="Cordes M."/>
            <person name="Lek S."/>
            <person name="Wollam A."/>
            <person name="Pepin K.H."/>
            <person name="Palsikar V.B."/>
            <person name="Mitreva M."/>
            <person name="Wilson R.K."/>
        </authorList>
    </citation>
    <scope>NUCLEOTIDE SEQUENCE [LARGE SCALE GENOMIC DNA]</scope>
    <source>
        <strain evidence="2 3">ATCC 12856</strain>
    </source>
</reference>
<accession>U1X1Q9</accession>
<keyword evidence="1" id="KW-0812">Transmembrane</keyword>
<keyword evidence="1" id="KW-1133">Transmembrane helix</keyword>
<comment type="caution">
    <text evidence="2">The sequence shown here is derived from an EMBL/GenBank/DDBJ whole genome shotgun (WGS) entry which is preliminary data.</text>
</comment>
<organism evidence="2 3">
    <name type="scientific">Aneurinibacillus aneurinilyticus ATCC 12856</name>
    <dbReference type="NCBI Taxonomy" id="649747"/>
    <lineage>
        <taxon>Bacteria</taxon>
        <taxon>Bacillati</taxon>
        <taxon>Bacillota</taxon>
        <taxon>Bacilli</taxon>
        <taxon>Bacillales</taxon>
        <taxon>Paenibacillaceae</taxon>
        <taxon>Aneurinibacillus group</taxon>
        <taxon>Aneurinibacillus</taxon>
    </lineage>
</organism>